<dbReference type="AlphaFoldDB" id="A0A0R2LXQ0"/>
<evidence type="ECO:0000313" key="4">
    <source>
        <dbReference type="Proteomes" id="UP000051906"/>
    </source>
</evidence>
<keyword evidence="2" id="KW-0472">Membrane</keyword>
<sequence>MMNLQVKLALGAMVIGSLGGSVVTGYAATGETVTVKVRHMVKATDDDGNLVNWVYQQESQLGKIGEALRSNTDLSRFLTYSLRSFSEDSEIDWNYHSSLPAHVSVTYSADGRAVGGYESTGKLTKGGRVKLVAPAGYALMPGTAVLQMATKKNDKWTIPVVAIGGVAEGNGPVVDKEPEKPITERPPVLVPPVRPVLPPTINVPQPQPQPQPQPIPEEVPNKKPIPPVHPLPDWAESIDHEIAPITTVDADRPENEEGESGQPTKTSQKGPQAKPAHRRSHRSRSVKEQLPQTNEKRGLSGWWGLLVATILVSLASLRRLFR</sequence>
<feature type="compositionally biased region" description="Pro residues" evidence="1">
    <location>
        <begin position="188"/>
        <end position="198"/>
    </location>
</feature>
<feature type="region of interest" description="Disordered" evidence="1">
    <location>
        <begin position="248"/>
        <end position="295"/>
    </location>
</feature>
<protein>
    <submittedName>
        <fullName evidence="3">Uncharacterized protein</fullName>
    </submittedName>
</protein>
<comment type="caution">
    <text evidence="3">The sequence shown here is derived from an EMBL/GenBank/DDBJ whole genome shotgun (WGS) entry which is preliminary data.</text>
</comment>
<feature type="compositionally biased region" description="Pro residues" evidence="1">
    <location>
        <begin position="205"/>
        <end position="230"/>
    </location>
</feature>
<accession>A0A0R2LXQ0</accession>
<dbReference type="Proteomes" id="UP000051906">
    <property type="component" value="Unassembled WGS sequence"/>
</dbReference>
<dbReference type="STRING" id="616990.IV54_GL000095"/>
<evidence type="ECO:0000256" key="2">
    <source>
        <dbReference type="SAM" id="Phobius"/>
    </source>
</evidence>
<evidence type="ECO:0000256" key="1">
    <source>
        <dbReference type="SAM" id="MobiDB-lite"/>
    </source>
</evidence>
<organism evidence="3 4">
    <name type="scientific">Levilactobacillus paucivorans</name>
    <dbReference type="NCBI Taxonomy" id="616990"/>
    <lineage>
        <taxon>Bacteria</taxon>
        <taxon>Bacillati</taxon>
        <taxon>Bacillota</taxon>
        <taxon>Bacilli</taxon>
        <taxon>Lactobacillales</taxon>
        <taxon>Lactobacillaceae</taxon>
        <taxon>Levilactobacillus</taxon>
    </lineage>
</organism>
<keyword evidence="2" id="KW-1133">Transmembrane helix</keyword>
<proteinExistence type="predicted"/>
<reference evidence="3 4" key="1">
    <citation type="journal article" date="2015" name="Genome Announc.">
        <title>Expanding the biotechnology potential of lactobacilli through comparative genomics of 213 strains and associated genera.</title>
        <authorList>
            <person name="Sun Z."/>
            <person name="Harris H.M."/>
            <person name="McCann A."/>
            <person name="Guo C."/>
            <person name="Argimon S."/>
            <person name="Zhang W."/>
            <person name="Yang X."/>
            <person name="Jeffery I.B."/>
            <person name="Cooney J.C."/>
            <person name="Kagawa T.F."/>
            <person name="Liu W."/>
            <person name="Song Y."/>
            <person name="Salvetti E."/>
            <person name="Wrobel A."/>
            <person name="Rasinkangas P."/>
            <person name="Parkhill J."/>
            <person name="Rea M.C."/>
            <person name="O'Sullivan O."/>
            <person name="Ritari J."/>
            <person name="Douillard F.P."/>
            <person name="Paul Ross R."/>
            <person name="Yang R."/>
            <person name="Briner A.E."/>
            <person name="Felis G.E."/>
            <person name="de Vos W.M."/>
            <person name="Barrangou R."/>
            <person name="Klaenhammer T.R."/>
            <person name="Caufield P.W."/>
            <person name="Cui Y."/>
            <person name="Zhang H."/>
            <person name="O'Toole P.W."/>
        </authorList>
    </citation>
    <scope>NUCLEOTIDE SEQUENCE [LARGE SCALE GENOMIC DNA]</scope>
    <source>
        <strain evidence="3 4">DSM 22467</strain>
    </source>
</reference>
<feature type="compositionally biased region" description="Basic and acidic residues" evidence="1">
    <location>
        <begin position="174"/>
        <end position="183"/>
    </location>
</feature>
<feature type="compositionally biased region" description="Basic residues" evidence="1">
    <location>
        <begin position="275"/>
        <end position="284"/>
    </location>
</feature>
<feature type="compositionally biased region" description="Polar residues" evidence="1">
    <location>
        <begin position="261"/>
        <end position="270"/>
    </location>
</feature>
<gene>
    <name evidence="3" type="ORF">IV54_GL000095</name>
</gene>
<evidence type="ECO:0000313" key="3">
    <source>
        <dbReference type="EMBL" id="KRO03507.1"/>
    </source>
</evidence>
<feature type="transmembrane region" description="Helical" evidence="2">
    <location>
        <begin position="301"/>
        <end position="321"/>
    </location>
</feature>
<dbReference type="PATRIC" id="fig|616990.3.peg.102"/>
<name>A0A0R2LXQ0_9LACO</name>
<keyword evidence="4" id="KW-1185">Reference proteome</keyword>
<keyword evidence="2" id="KW-0812">Transmembrane</keyword>
<dbReference type="EMBL" id="JQCA01000074">
    <property type="protein sequence ID" value="KRO03507.1"/>
    <property type="molecule type" value="Genomic_DNA"/>
</dbReference>
<feature type="region of interest" description="Disordered" evidence="1">
    <location>
        <begin position="170"/>
        <end position="233"/>
    </location>
</feature>